<evidence type="ECO:0000256" key="5">
    <source>
        <dbReference type="RuleBase" id="RU003950"/>
    </source>
</evidence>
<evidence type="ECO:0000256" key="4">
    <source>
        <dbReference type="RuleBase" id="RU003949"/>
    </source>
</evidence>
<dbReference type="PANTHER" id="PTHR11761:SF3">
    <property type="entry name" value="LARGE RIBOSOMAL SUBUNIT PROTEIN UL14M"/>
    <property type="match status" value="1"/>
</dbReference>
<dbReference type="PANTHER" id="PTHR11761">
    <property type="entry name" value="50S/60S RIBOSOMAL PROTEIN L14/L23"/>
    <property type="match status" value="1"/>
</dbReference>
<keyword evidence="3 5" id="KW-0699">rRNA-binding</keyword>
<reference evidence="6 7" key="1">
    <citation type="journal article" date="2016" name="Nat. Commun.">
        <title>Thousands of microbial genomes shed light on interconnected biogeochemical processes in an aquifer system.</title>
        <authorList>
            <person name="Anantharaman K."/>
            <person name="Brown C.T."/>
            <person name="Hug L.A."/>
            <person name="Sharon I."/>
            <person name="Castelle C.J."/>
            <person name="Probst A.J."/>
            <person name="Thomas B.C."/>
            <person name="Singh A."/>
            <person name="Wilkins M.J."/>
            <person name="Karaoz U."/>
            <person name="Brodie E.L."/>
            <person name="Williams K.H."/>
            <person name="Hubbard S.S."/>
            <person name="Banfield J.F."/>
        </authorList>
    </citation>
    <scope>NUCLEOTIDE SEQUENCE [LARGE SCALE GENOMIC DNA]</scope>
</reference>
<dbReference type="InterPro" id="IPR036853">
    <property type="entry name" value="Ribosomal_uL14_sf"/>
</dbReference>
<keyword evidence="3 5" id="KW-0694">RNA-binding</keyword>
<dbReference type="SUPFAM" id="SSF50193">
    <property type="entry name" value="Ribosomal protein L14"/>
    <property type="match status" value="1"/>
</dbReference>
<dbReference type="GO" id="GO:0003735">
    <property type="term" value="F:structural constituent of ribosome"/>
    <property type="evidence" value="ECO:0007669"/>
    <property type="project" value="InterPro"/>
</dbReference>
<proteinExistence type="inferred from homology"/>
<protein>
    <recommendedName>
        <fullName evidence="3">Large ribosomal subunit protein uL14</fullName>
    </recommendedName>
</protein>
<dbReference type="Proteomes" id="UP000177691">
    <property type="component" value="Unassembled WGS sequence"/>
</dbReference>
<comment type="function">
    <text evidence="3 5">Binds to 23S rRNA. Forms part of two intersubunit bridges in the 70S ribosome.</text>
</comment>
<evidence type="ECO:0000313" key="7">
    <source>
        <dbReference type="Proteomes" id="UP000177691"/>
    </source>
</evidence>
<dbReference type="GO" id="GO:0006412">
    <property type="term" value="P:translation"/>
    <property type="evidence" value="ECO:0007669"/>
    <property type="project" value="UniProtKB-UniRule"/>
</dbReference>
<dbReference type="Gene3D" id="2.40.150.20">
    <property type="entry name" value="Ribosomal protein L14"/>
    <property type="match status" value="1"/>
</dbReference>
<dbReference type="GO" id="GO:0070180">
    <property type="term" value="F:large ribosomal subunit rRNA binding"/>
    <property type="evidence" value="ECO:0007669"/>
    <property type="project" value="TreeGrafter"/>
</dbReference>
<dbReference type="NCBIfam" id="TIGR01067">
    <property type="entry name" value="rplN_bact"/>
    <property type="match status" value="1"/>
</dbReference>
<dbReference type="InterPro" id="IPR000218">
    <property type="entry name" value="Ribosomal_uL14"/>
</dbReference>
<keyword evidence="1 3" id="KW-0689">Ribosomal protein</keyword>
<dbReference type="GO" id="GO:0022625">
    <property type="term" value="C:cytosolic large ribosomal subunit"/>
    <property type="evidence" value="ECO:0007669"/>
    <property type="project" value="TreeGrafter"/>
</dbReference>
<dbReference type="CDD" id="cd00337">
    <property type="entry name" value="Ribosomal_uL14"/>
    <property type="match status" value="1"/>
</dbReference>
<organism evidence="6 7">
    <name type="scientific">Candidatus Falkowbacteria bacterium RIFCSPHIGHO2_02_FULL_45_15</name>
    <dbReference type="NCBI Taxonomy" id="1797987"/>
    <lineage>
        <taxon>Bacteria</taxon>
        <taxon>Candidatus Falkowiibacteriota</taxon>
    </lineage>
</organism>
<comment type="similarity">
    <text evidence="3 4">Belongs to the universal ribosomal protein uL14 family.</text>
</comment>
<keyword evidence="2 3" id="KW-0687">Ribonucleoprotein</keyword>
<dbReference type="AlphaFoldDB" id="A0A1F5RKG1"/>
<dbReference type="Pfam" id="PF00238">
    <property type="entry name" value="Ribosomal_L14"/>
    <property type="match status" value="1"/>
</dbReference>
<accession>A0A1F5RKG1</accession>
<comment type="caution">
    <text evidence="6">The sequence shown here is derived from an EMBL/GenBank/DDBJ whole genome shotgun (WGS) entry which is preliminary data.</text>
</comment>
<dbReference type="SMART" id="SM01374">
    <property type="entry name" value="Ribosomal_L14"/>
    <property type="match status" value="1"/>
</dbReference>
<sequence length="123" mass="13662">MIQHRTMLKLADNTGAKLVQCIKVLGGYKKRYARIGDIITVTVKMAAPHSLVKKGEVLPAVVVRTRKEIKRPNGVCVRFNENACVLVDPKSKEPKGTRIFGPVTRELRERGFAKIVSLAPEVL</sequence>
<evidence type="ECO:0000313" key="6">
    <source>
        <dbReference type="EMBL" id="OGF14663.1"/>
    </source>
</evidence>
<dbReference type="EMBL" id="MFFU01000061">
    <property type="protein sequence ID" value="OGF14663.1"/>
    <property type="molecule type" value="Genomic_DNA"/>
</dbReference>
<comment type="subunit">
    <text evidence="3">Part of the 50S ribosomal subunit. Forms a cluster with proteins L3 and L19. In the 70S ribosome, L14 and L19 interact and together make contacts with the 16S rRNA in bridges B5 and B8.</text>
</comment>
<evidence type="ECO:0000256" key="1">
    <source>
        <dbReference type="ARBA" id="ARBA00022980"/>
    </source>
</evidence>
<dbReference type="InterPro" id="IPR019972">
    <property type="entry name" value="Ribosomal_uL14_CS"/>
</dbReference>
<gene>
    <name evidence="3" type="primary">rplN</name>
    <name evidence="6" type="ORF">A3D54_03265</name>
</gene>
<name>A0A1F5RKG1_9BACT</name>
<evidence type="ECO:0000256" key="2">
    <source>
        <dbReference type="ARBA" id="ARBA00023274"/>
    </source>
</evidence>
<evidence type="ECO:0000256" key="3">
    <source>
        <dbReference type="HAMAP-Rule" id="MF_01367"/>
    </source>
</evidence>
<dbReference type="HAMAP" id="MF_01367">
    <property type="entry name" value="Ribosomal_uL14"/>
    <property type="match status" value="1"/>
</dbReference>
<dbReference type="InterPro" id="IPR005745">
    <property type="entry name" value="Ribosomal_uL14_bac-type"/>
</dbReference>
<dbReference type="PROSITE" id="PS00049">
    <property type="entry name" value="RIBOSOMAL_L14"/>
    <property type="match status" value="1"/>
</dbReference>